<sequence length="73" mass="8070">MKPRKKGLGWKKEMLCALGPVLGWSYSSISIFEGGAQFLQSRSIRKLCLVSIEQLWLSCLAQCWGMASPGLPP</sequence>
<dbReference type="InParanoid" id="G3HY20"/>
<reference evidence="2" key="1">
    <citation type="journal article" date="2011" name="Nat. Biotechnol.">
        <title>The genomic sequence of the Chinese hamster ovary (CHO)-K1 cell line.</title>
        <authorList>
            <person name="Xu X."/>
            <person name="Nagarajan H."/>
            <person name="Lewis N.E."/>
            <person name="Pan S."/>
            <person name="Cai Z."/>
            <person name="Liu X."/>
            <person name="Chen W."/>
            <person name="Xie M."/>
            <person name="Wang W."/>
            <person name="Hammond S."/>
            <person name="Andersen M.R."/>
            <person name="Neff N."/>
            <person name="Passarelli B."/>
            <person name="Koh W."/>
            <person name="Fan H.C."/>
            <person name="Wang J."/>
            <person name="Gui Y."/>
            <person name="Lee K.H."/>
            <person name="Betenbaugh M.J."/>
            <person name="Quake S.R."/>
            <person name="Famili I."/>
            <person name="Palsson B.O."/>
            <person name="Wang J."/>
        </authorList>
    </citation>
    <scope>NUCLEOTIDE SEQUENCE [LARGE SCALE GENOMIC DNA]</scope>
    <source>
        <strain evidence="2">CHO K1 cell line</strain>
    </source>
</reference>
<dbReference type="AlphaFoldDB" id="G3HY20"/>
<accession>G3HY20</accession>
<evidence type="ECO:0000313" key="2">
    <source>
        <dbReference type="Proteomes" id="UP000001075"/>
    </source>
</evidence>
<name>G3HY20_CRIGR</name>
<dbReference type="Proteomes" id="UP000001075">
    <property type="component" value="Unassembled WGS sequence"/>
</dbReference>
<organism evidence="1 2">
    <name type="scientific">Cricetulus griseus</name>
    <name type="common">Chinese hamster</name>
    <name type="synonym">Cricetulus barabensis griseus</name>
    <dbReference type="NCBI Taxonomy" id="10029"/>
    <lineage>
        <taxon>Eukaryota</taxon>
        <taxon>Metazoa</taxon>
        <taxon>Chordata</taxon>
        <taxon>Craniata</taxon>
        <taxon>Vertebrata</taxon>
        <taxon>Euteleostomi</taxon>
        <taxon>Mammalia</taxon>
        <taxon>Eutheria</taxon>
        <taxon>Euarchontoglires</taxon>
        <taxon>Glires</taxon>
        <taxon>Rodentia</taxon>
        <taxon>Myomorpha</taxon>
        <taxon>Muroidea</taxon>
        <taxon>Cricetidae</taxon>
        <taxon>Cricetinae</taxon>
        <taxon>Cricetulus</taxon>
    </lineage>
</organism>
<gene>
    <name evidence="1" type="ORF">I79_015919</name>
</gene>
<dbReference type="EMBL" id="JH000899">
    <property type="protein sequence ID" value="EGW12143.1"/>
    <property type="molecule type" value="Genomic_DNA"/>
</dbReference>
<evidence type="ECO:0000313" key="1">
    <source>
        <dbReference type="EMBL" id="EGW12143.1"/>
    </source>
</evidence>
<proteinExistence type="predicted"/>
<protein>
    <submittedName>
        <fullName evidence="1">Uncharacterized protein</fullName>
    </submittedName>
</protein>